<keyword evidence="3 5" id="KW-1133">Transmembrane helix</keyword>
<evidence type="ECO:0008006" key="9">
    <source>
        <dbReference type="Google" id="ProtNLM"/>
    </source>
</evidence>
<dbReference type="InterPro" id="IPR018649">
    <property type="entry name" value="SHOCT"/>
</dbReference>
<evidence type="ECO:0000256" key="5">
    <source>
        <dbReference type="SAM" id="Phobius"/>
    </source>
</evidence>
<protein>
    <recommendedName>
        <fullName evidence="9">TM2 domain-containing protein</fullName>
    </recommendedName>
</protein>
<keyword evidence="2 5" id="KW-0812">Transmembrane</keyword>
<feature type="transmembrane region" description="Helical" evidence="5">
    <location>
        <begin position="22"/>
        <end position="46"/>
    </location>
</feature>
<feature type="domain" description="TM2" evidence="6">
    <location>
        <begin position="2"/>
        <end position="42"/>
    </location>
</feature>
<dbReference type="InterPro" id="IPR007829">
    <property type="entry name" value="TM2"/>
</dbReference>
<proteinExistence type="predicted"/>
<reference evidence="8" key="1">
    <citation type="submission" date="2018-05" db="EMBL/GenBank/DDBJ databases">
        <authorList>
            <person name="Lanie J.A."/>
            <person name="Ng W.-L."/>
            <person name="Kazmierczak K.M."/>
            <person name="Andrzejewski T.M."/>
            <person name="Davidsen T.M."/>
            <person name="Wayne K.J."/>
            <person name="Tettelin H."/>
            <person name="Glass J.I."/>
            <person name="Rusch D."/>
            <person name="Podicherti R."/>
            <person name="Tsui H.-C.T."/>
            <person name="Winkler M.E."/>
        </authorList>
    </citation>
    <scope>NUCLEOTIDE SEQUENCE</scope>
</reference>
<gene>
    <name evidence="8" type="ORF">METZ01_LOCUS417271</name>
</gene>
<sequence length="125" mass="14251">MCLFLGWVGAHKFYLGQTSAGVLYLIFSFTGIPFVISFVELIILIIMSEDEFNGRYNNSTTNTGRQNVVVNINTDTSVTERKDKIDDVKGDITKQIEELDVLRQKGLITNDEFTKKKEKILRINN</sequence>
<feature type="domain" description="SHOCT" evidence="7">
    <location>
        <begin position="95"/>
        <end position="121"/>
    </location>
</feature>
<evidence type="ECO:0000256" key="4">
    <source>
        <dbReference type="ARBA" id="ARBA00023136"/>
    </source>
</evidence>
<evidence type="ECO:0000256" key="2">
    <source>
        <dbReference type="ARBA" id="ARBA00022692"/>
    </source>
</evidence>
<name>A0A382WZS2_9ZZZZ</name>
<evidence type="ECO:0000259" key="6">
    <source>
        <dbReference type="Pfam" id="PF05154"/>
    </source>
</evidence>
<evidence type="ECO:0000259" key="7">
    <source>
        <dbReference type="Pfam" id="PF09851"/>
    </source>
</evidence>
<evidence type="ECO:0000313" key="8">
    <source>
        <dbReference type="EMBL" id="SVD64417.1"/>
    </source>
</evidence>
<dbReference type="AlphaFoldDB" id="A0A382WZS2"/>
<dbReference type="Pfam" id="PF09851">
    <property type="entry name" value="SHOCT"/>
    <property type="match status" value="1"/>
</dbReference>
<evidence type="ECO:0000256" key="1">
    <source>
        <dbReference type="ARBA" id="ARBA00004141"/>
    </source>
</evidence>
<organism evidence="8">
    <name type="scientific">marine metagenome</name>
    <dbReference type="NCBI Taxonomy" id="408172"/>
    <lineage>
        <taxon>unclassified sequences</taxon>
        <taxon>metagenomes</taxon>
        <taxon>ecological metagenomes</taxon>
    </lineage>
</organism>
<dbReference type="EMBL" id="UINC01163874">
    <property type="protein sequence ID" value="SVD64417.1"/>
    <property type="molecule type" value="Genomic_DNA"/>
</dbReference>
<dbReference type="Pfam" id="PF05154">
    <property type="entry name" value="TM2"/>
    <property type="match status" value="1"/>
</dbReference>
<evidence type="ECO:0000256" key="3">
    <source>
        <dbReference type="ARBA" id="ARBA00022989"/>
    </source>
</evidence>
<dbReference type="GO" id="GO:0016020">
    <property type="term" value="C:membrane"/>
    <property type="evidence" value="ECO:0007669"/>
    <property type="project" value="UniProtKB-SubCell"/>
</dbReference>
<accession>A0A382WZS2</accession>
<comment type="subcellular location">
    <subcellularLocation>
        <location evidence="1">Membrane</location>
        <topology evidence="1">Multi-pass membrane protein</topology>
    </subcellularLocation>
</comment>
<keyword evidence="4 5" id="KW-0472">Membrane</keyword>